<keyword evidence="3" id="KW-1185">Reference proteome</keyword>
<name>A0A4D4L9W0_STRVO</name>
<accession>A0A4D4L9W0</accession>
<comment type="caution">
    <text evidence="2">The sequence shown here is derived from an EMBL/GenBank/DDBJ whole genome shotgun (WGS) entry which is preliminary data.</text>
</comment>
<proteinExistence type="predicted"/>
<evidence type="ECO:0000313" key="3">
    <source>
        <dbReference type="Proteomes" id="UP000301309"/>
    </source>
</evidence>
<organism evidence="2 3">
    <name type="scientific">Streptomyces violaceusniger</name>
    <dbReference type="NCBI Taxonomy" id="68280"/>
    <lineage>
        <taxon>Bacteria</taxon>
        <taxon>Bacillati</taxon>
        <taxon>Actinomycetota</taxon>
        <taxon>Actinomycetes</taxon>
        <taxon>Kitasatosporales</taxon>
        <taxon>Streptomycetaceae</taxon>
        <taxon>Streptomyces</taxon>
        <taxon>Streptomyces violaceusniger group</taxon>
    </lineage>
</organism>
<evidence type="ECO:0000313" key="2">
    <source>
        <dbReference type="EMBL" id="GDY58361.1"/>
    </source>
</evidence>
<sequence>MSRGAVPPVSEVTAAGQQRTTEAGRNGMRVSEGSPLYGRDPVLRSLVPRLTGLAYDERSRVGREHQGDLPVVLLTGYHGMGRSAVLEELAARYRDRLPLAHVRAVATESATFPPAPADGGAPTASTLVEILAELVCGLAPALRRRFPVLVPGLFAVSGWYHGNGEQRDAACLRFARLLLACRLADGDENTLRHAWATAVEGRLETIDAEADAEWGRDAVTAAVVAEYAERHQPAAAQEWYRRRFPRGADGQDPLVLLGEWFQRGGDYRHAAEQSLMAAFLHDVASSYGRLQRWNREPWPLILLDDAHCPPGQDFLDLLLEHRALPERPDHEELVVVATRLGGLPEDASDAVRRDLPDLVKSSGWQRRGLAPSAGLLAVPLTPLSRDDILPLLVPGWPTRPLHPYLASAVHSLTGGHPAVTTVLCAAVLDATKRGRGVDPRDLLELNAKDGRPVTEALLERLLPDRRQRDRLTLLSLARDSTAAEALAEHLRLQGPDQLPANSATDYLEEQQWQQLTPPDQPLVTDALLRTLLVHEARRTSSRAEDGRSWQDIHRFLRMHHAQRGESGEADALRHTLAAGNAETVVAMLTEEFQSEKDAHAAAHWLLCLQYAATAPTPPAEEWTDERMQIALGAHDGRYAELHEIERCVNRLLHALWHVLEPHAEPDPDMCKAVGEELAYLSPRHPSWHAVLGQAARNWPVAARKKRPFPISGQ</sequence>
<gene>
    <name evidence="2" type="ORF">SVIO_089840</name>
</gene>
<dbReference type="Proteomes" id="UP000301309">
    <property type="component" value="Unassembled WGS sequence"/>
</dbReference>
<protein>
    <submittedName>
        <fullName evidence="2">Uncharacterized protein</fullName>
    </submittedName>
</protein>
<reference evidence="2 3" key="1">
    <citation type="journal article" date="2020" name="Int. J. Syst. Evol. Microbiol.">
        <title>Reclassification of Streptomyces castelarensis and Streptomyces sporoclivatus as later heterotypic synonyms of Streptomyces antimycoticus.</title>
        <authorList>
            <person name="Komaki H."/>
            <person name="Tamura T."/>
        </authorList>
    </citation>
    <scope>NUCLEOTIDE SEQUENCE [LARGE SCALE GENOMIC DNA]</scope>
    <source>
        <strain evidence="2 3">NBRC 13459</strain>
    </source>
</reference>
<dbReference type="AlphaFoldDB" id="A0A4D4L9W0"/>
<feature type="region of interest" description="Disordered" evidence="1">
    <location>
        <begin position="1"/>
        <end position="35"/>
    </location>
</feature>
<dbReference type="EMBL" id="BJHW01000002">
    <property type="protein sequence ID" value="GDY58361.1"/>
    <property type="molecule type" value="Genomic_DNA"/>
</dbReference>
<evidence type="ECO:0000256" key="1">
    <source>
        <dbReference type="SAM" id="MobiDB-lite"/>
    </source>
</evidence>